<evidence type="ECO:0000313" key="2">
    <source>
        <dbReference type="EMBL" id="GAH45293.1"/>
    </source>
</evidence>
<proteinExistence type="predicted"/>
<reference evidence="2" key="1">
    <citation type="journal article" date="2014" name="Front. Microbiol.">
        <title>High frequency of phylogenetically diverse reductive dehalogenase-homologous genes in deep subseafloor sedimentary metagenomes.</title>
        <authorList>
            <person name="Kawai M."/>
            <person name="Futagami T."/>
            <person name="Toyoda A."/>
            <person name="Takaki Y."/>
            <person name="Nishi S."/>
            <person name="Hori S."/>
            <person name="Arai W."/>
            <person name="Tsubouchi T."/>
            <person name="Morono Y."/>
            <person name="Uchiyama I."/>
            <person name="Ito T."/>
            <person name="Fujiyama A."/>
            <person name="Inagaki F."/>
            <person name="Takami H."/>
        </authorList>
    </citation>
    <scope>NUCLEOTIDE SEQUENCE</scope>
    <source>
        <strain evidence="2">Expedition CK06-06</strain>
    </source>
</reference>
<protein>
    <recommendedName>
        <fullName evidence="1">Acetyl-coenzyme A synthetase N-terminal domain-containing protein</fullName>
    </recommendedName>
</protein>
<dbReference type="AlphaFoldDB" id="X1HIZ0"/>
<gene>
    <name evidence="2" type="ORF">S03H2_17128</name>
</gene>
<dbReference type="Pfam" id="PF16177">
    <property type="entry name" value="ACAS_N"/>
    <property type="match status" value="1"/>
</dbReference>
<feature type="non-terminal residue" evidence="2">
    <location>
        <position position="80"/>
    </location>
</feature>
<organism evidence="2">
    <name type="scientific">marine sediment metagenome</name>
    <dbReference type="NCBI Taxonomy" id="412755"/>
    <lineage>
        <taxon>unclassified sequences</taxon>
        <taxon>metagenomes</taxon>
        <taxon>ecological metagenomes</taxon>
    </lineage>
</organism>
<accession>X1HIZ0</accession>
<feature type="domain" description="Acetyl-coenzyme A synthetase N-terminal" evidence="1">
    <location>
        <begin position="42"/>
        <end position="79"/>
    </location>
</feature>
<evidence type="ECO:0000259" key="1">
    <source>
        <dbReference type="Pfam" id="PF16177"/>
    </source>
</evidence>
<comment type="caution">
    <text evidence="2">The sequence shown here is derived from an EMBL/GenBank/DDBJ whole genome shotgun (WGS) entry which is preliminary data.</text>
</comment>
<name>X1HIZ0_9ZZZZ</name>
<dbReference type="EMBL" id="BARU01008809">
    <property type="protein sequence ID" value="GAH45293.1"/>
    <property type="molecule type" value="Genomic_DNA"/>
</dbReference>
<sequence>MMPSTPAILAETAKWIVKDPAEEDVYWPSKEMKKRAWISDESIYEEAARDPVAFWAERAREGLDWYKEWDEAYKWEPPYF</sequence>
<dbReference type="InterPro" id="IPR032387">
    <property type="entry name" value="ACAS_N"/>
</dbReference>